<dbReference type="Proteomes" id="UP000887116">
    <property type="component" value="Unassembled WGS sequence"/>
</dbReference>
<gene>
    <name evidence="3" type="ORF">TNCT_654851</name>
</gene>
<keyword evidence="4" id="KW-1185">Reference proteome</keyword>
<name>A0A8X6J7D1_TRICU</name>
<accession>A0A8X6J7D1</accession>
<sequence>MSTQDSRQGESRNASLRRRETAAVPSVGPVYLSIYNRTPSDEFSYPSPYDLDPEIFVTDSPEYTRRCKIFIKKIRDSKCYRILLYATLLFISVKTTLLTSKYLPDCLDNIALIHTTTEMCLFGIFGSMCRLVPLIFGRFARESVEYIAGTPAGIFLFCFGLATIAELITMAVIVQQISCKPFVHGMANVNFGIFLMAILSSLIYLDELIVLLHPSHPCSLCNFMRSLCNCCR</sequence>
<reference evidence="3" key="1">
    <citation type="submission" date="2020-07" db="EMBL/GenBank/DDBJ databases">
        <title>Multicomponent nature underlies the extraordinary mechanical properties of spider dragline silk.</title>
        <authorList>
            <person name="Kono N."/>
            <person name="Nakamura H."/>
            <person name="Mori M."/>
            <person name="Yoshida Y."/>
            <person name="Ohtoshi R."/>
            <person name="Malay A.D."/>
            <person name="Moran D.A.P."/>
            <person name="Tomita M."/>
            <person name="Numata K."/>
            <person name="Arakawa K."/>
        </authorList>
    </citation>
    <scope>NUCLEOTIDE SEQUENCE</scope>
</reference>
<feature type="region of interest" description="Disordered" evidence="1">
    <location>
        <begin position="1"/>
        <end position="21"/>
    </location>
</feature>
<dbReference type="EMBL" id="BMAO01036845">
    <property type="protein sequence ID" value="GFR13448.1"/>
    <property type="molecule type" value="Genomic_DNA"/>
</dbReference>
<keyword evidence="2" id="KW-1133">Transmembrane helix</keyword>
<evidence type="ECO:0000313" key="4">
    <source>
        <dbReference type="Proteomes" id="UP000887116"/>
    </source>
</evidence>
<protein>
    <submittedName>
        <fullName evidence="3">Uncharacterized protein</fullName>
    </submittedName>
</protein>
<keyword evidence="2" id="KW-0812">Transmembrane</keyword>
<proteinExistence type="predicted"/>
<feature type="transmembrane region" description="Helical" evidence="2">
    <location>
        <begin position="186"/>
        <end position="205"/>
    </location>
</feature>
<evidence type="ECO:0000256" key="1">
    <source>
        <dbReference type="SAM" id="MobiDB-lite"/>
    </source>
</evidence>
<dbReference type="AlphaFoldDB" id="A0A8X6J7D1"/>
<feature type="compositionally biased region" description="Polar residues" evidence="1">
    <location>
        <begin position="1"/>
        <end position="14"/>
    </location>
</feature>
<dbReference type="OrthoDB" id="10442923at2759"/>
<organism evidence="3 4">
    <name type="scientific">Trichonephila clavata</name>
    <name type="common">Joro spider</name>
    <name type="synonym">Nephila clavata</name>
    <dbReference type="NCBI Taxonomy" id="2740835"/>
    <lineage>
        <taxon>Eukaryota</taxon>
        <taxon>Metazoa</taxon>
        <taxon>Ecdysozoa</taxon>
        <taxon>Arthropoda</taxon>
        <taxon>Chelicerata</taxon>
        <taxon>Arachnida</taxon>
        <taxon>Araneae</taxon>
        <taxon>Araneomorphae</taxon>
        <taxon>Entelegynae</taxon>
        <taxon>Araneoidea</taxon>
        <taxon>Nephilidae</taxon>
        <taxon>Trichonephila</taxon>
    </lineage>
</organism>
<feature type="transmembrane region" description="Helical" evidence="2">
    <location>
        <begin position="152"/>
        <end position="174"/>
    </location>
</feature>
<feature type="transmembrane region" description="Helical" evidence="2">
    <location>
        <begin position="82"/>
        <end position="99"/>
    </location>
</feature>
<evidence type="ECO:0000256" key="2">
    <source>
        <dbReference type="SAM" id="Phobius"/>
    </source>
</evidence>
<evidence type="ECO:0000313" key="3">
    <source>
        <dbReference type="EMBL" id="GFR13448.1"/>
    </source>
</evidence>
<feature type="transmembrane region" description="Helical" evidence="2">
    <location>
        <begin position="119"/>
        <end position="140"/>
    </location>
</feature>
<comment type="caution">
    <text evidence="3">The sequence shown here is derived from an EMBL/GenBank/DDBJ whole genome shotgun (WGS) entry which is preliminary data.</text>
</comment>
<keyword evidence="2" id="KW-0472">Membrane</keyword>